<accession>A0A3M7QMZ1</accession>
<reference evidence="1 2" key="1">
    <citation type="journal article" date="2018" name="Sci. Rep.">
        <title>Genomic signatures of local adaptation to the degree of environmental predictability in rotifers.</title>
        <authorList>
            <person name="Franch-Gras L."/>
            <person name="Hahn C."/>
            <person name="Garcia-Roger E.M."/>
            <person name="Carmona M.J."/>
            <person name="Serra M."/>
            <person name="Gomez A."/>
        </authorList>
    </citation>
    <scope>NUCLEOTIDE SEQUENCE [LARGE SCALE GENOMIC DNA]</scope>
    <source>
        <strain evidence="1">HYR1</strain>
    </source>
</reference>
<feature type="non-terminal residue" evidence="1">
    <location>
        <position position="1"/>
    </location>
</feature>
<protein>
    <submittedName>
        <fullName evidence="1">Uncharacterized protein</fullName>
    </submittedName>
</protein>
<comment type="caution">
    <text evidence="1">The sequence shown here is derived from an EMBL/GenBank/DDBJ whole genome shotgun (WGS) entry which is preliminary data.</text>
</comment>
<organism evidence="1 2">
    <name type="scientific">Brachionus plicatilis</name>
    <name type="common">Marine rotifer</name>
    <name type="synonym">Brachionus muelleri</name>
    <dbReference type="NCBI Taxonomy" id="10195"/>
    <lineage>
        <taxon>Eukaryota</taxon>
        <taxon>Metazoa</taxon>
        <taxon>Spiralia</taxon>
        <taxon>Gnathifera</taxon>
        <taxon>Rotifera</taxon>
        <taxon>Eurotatoria</taxon>
        <taxon>Monogononta</taxon>
        <taxon>Pseudotrocha</taxon>
        <taxon>Ploima</taxon>
        <taxon>Brachionidae</taxon>
        <taxon>Brachionus</taxon>
    </lineage>
</organism>
<dbReference type="EMBL" id="REGN01005614">
    <property type="protein sequence ID" value="RNA12786.1"/>
    <property type="molecule type" value="Genomic_DNA"/>
</dbReference>
<sequence length="60" mass="6892">TTFFYSIYNCFLNKTPLILYTIKLTEFPTLTIFLSLINLKCEVVILDLSTEIGKEPSTNL</sequence>
<name>A0A3M7QMZ1_BRAPC</name>
<dbReference type="Proteomes" id="UP000276133">
    <property type="component" value="Unassembled WGS sequence"/>
</dbReference>
<evidence type="ECO:0000313" key="2">
    <source>
        <dbReference type="Proteomes" id="UP000276133"/>
    </source>
</evidence>
<dbReference type="AlphaFoldDB" id="A0A3M7QMZ1"/>
<proteinExistence type="predicted"/>
<gene>
    <name evidence="1" type="ORF">BpHYR1_000186</name>
</gene>
<keyword evidence="2" id="KW-1185">Reference proteome</keyword>
<evidence type="ECO:0000313" key="1">
    <source>
        <dbReference type="EMBL" id="RNA12786.1"/>
    </source>
</evidence>